<feature type="region of interest" description="Disordered" evidence="1">
    <location>
        <begin position="304"/>
        <end position="489"/>
    </location>
</feature>
<evidence type="ECO:0000313" key="3">
    <source>
        <dbReference type="Proteomes" id="UP000002630"/>
    </source>
</evidence>
<name>D8LSG5_ECTSI</name>
<evidence type="ECO:0000256" key="1">
    <source>
        <dbReference type="SAM" id="MobiDB-lite"/>
    </source>
</evidence>
<feature type="compositionally biased region" description="Basic residues" evidence="1">
    <location>
        <begin position="456"/>
        <end position="469"/>
    </location>
</feature>
<feature type="region of interest" description="Disordered" evidence="1">
    <location>
        <begin position="1"/>
        <end position="22"/>
    </location>
</feature>
<accession>D8LSG5</accession>
<feature type="compositionally biased region" description="Polar residues" evidence="1">
    <location>
        <begin position="135"/>
        <end position="160"/>
    </location>
</feature>
<feature type="compositionally biased region" description="Gly residues" evidence="1">
    <location>
        <begin position="338"/>
        <end position="358"/>
    </location>
</feature>
<dbReference type="InParanoid" id="D8LSG5"/>
<gene>
    <name evidence="2" type="ORF">Esi_0072_0090</name>
</gene>
<feature type="region of interest" description="Disordered" evidence="1">
    <location>
        <begin position="700"/>
        <end position="727"/>
    </location>
</feature>
<feature type="compositionally biased region" description="Basic and acidic residues" evidence="1">
    <location>
        <begin position="521"/>
        <end position="537"/>
    </location>
</feature>
<dbReference type="Proteomes" id="UP000002630">
    <property type="component" value="Linkage Group LG11"/>
</dbReference>
<dbReference type="EMBL" id="FN648949">
    <property type="protein sequence ID" value="CBN75222.1"/>
    <property type="molecule type" value="Genomic_DNA"/>
</dbReference>
<dbReference type="EMBL" id="FN649736">
    <property type="protein sequence ID" value="CBN75222.1"/>
    <property type="molecule type" value="Genomic_DNA"/>
</dbReference>
<feature type="compositionally biased region" description="Basic residues" evidence="1">
    <location>
        <begin position="204"/>
        <end position="216"/>
    </location>
</feature>
<feature type="compositionally biased region" description="Basic and acidic residues" evidence="1">
    <location>
        <begin position="193"/>
        <end position="203"/>
    </location>
</feature>
<sequence>MAPPEEVEVTADRTPNGVPHDQTFDELGVLGVDGSRMACGVYHPPPRGFEQPTETFVRKTGMRDKGPLGYEYNNTEYLSVSAAVKPCTPGPTRDDRLEDAGKAAQTRADEARKIAMKSRWDRHVLRANPAKTAKSRTSTNSPGSTNKPSALSWKQSTGSLTPIIRPPRSRSLEDQALREAIEAKAQAMAASPREGKPDPETQRRLRGGGNRRKLKRGPAASDKRDMYHGIAMPGNTFEKPFAGGNEVDALPGRLESLIFPQRYVDWPKEDASLPALALDVQRSPIRHAVAFRSKQPRIVCYDPQRETRGWDGPGAYEWDDRPDDNDTDTNATADIDMDGGGGGGKAPGDSGGDGGGGGRGRKSAEKGGARPRGIAVRDPGRPSPAFREGSSAFLSPTQTNVRGFALAPSSKRVDAAAAAAAEGRDVTATGAEASETGNRSGAGAGGSGASRSARSAAKKKAHGGHRRKPQTLWMFKPPGREPEPAVATLGWEGPGAYAIEIGTGVRVKEPGRKSPVFREGSGGKRGRDVDRREREKMVSPGGVSSSAGPMPEGFAVGPGENRMDSPGTPESLASWSSLYPEFSPPAPKMSNGGDMAGPVERYDLVSSRRQPPPATSIGGSNAADGDDGAGGRTRGGVASGSEGGALAPLSLAAVGTRLVSSQKRTLARRVLPAAAAAELAAAATAAAGLARNWAGRQADAHAARGGRGPGGAEADRQDGLRSDSTDVRANGMMTQGVDDMPEPSSTVAELFEALSTDAGPPTHGRRVAASSYRRQGWRHEEYQSKKKRSVSSVNEIGAGDVAQTAGGGLATRNTSAFGGGGPASHAPRQTADGVAMTEAGLAAAEMAAAEIEKAATAAAAEKSLIRTVGRAKRGPCMLTLTPSSSYEIGQQAARAGTTCRTGEVLQEQTLRGDSFGSCRGPLVFWEVEPAGGLLGSGETKVLRC</sequence>
<feature type="compositionally biased region" description="Low complexity" evidence="1">
    <location>
        <begin position="538"/>
        <end position="551"/>
    </location>
</feature>
<dbReference type="AlphaFoldDB" id="D8LSG5"/>
<feature type="region of interest" description="Disordered" evidence="1">
    <location>
        <begin position="184"/>
        <end position="227"/>
    </location>
</feature>
<reference evidence="2 3" key="1">
    <citation type="journal article" date="2010" name="Nature">
        <title>The Ectocarpus genome and the independent evolution of multicellularity in brown algae.</title>
        <authorList>
            <person name="Cock J.M."/>
            <person name="Sterck L."/>
            <person name="Rouze P."/>
            <person name="Scornet D."/>
            <person name="Allen A.E."/>
            <person name="Amoutzias G."/>
            <person name="Anthouard V."/>
            <person name="Artiguenave F."/>
            <person name="Aury J.M."/>
            <person name="Badger J.H."/>
            <person name="Beszteri B."/>
            <person name="Billiau K."/>
            <person name="Bonnet E."/>
            <person name="Bothwell J.H."/>
            <person name="Bowler C."/>
            <person name="Boyen C."/>
            <person name="Brownlee C."/>
            <person name="Carrano C.J."/>
            <person name="Charrier B."/>
            <person name="Cho G.Y."/>
            <person name="Coelho S.M."/>
            <person name="Collen J."/>
            <person name="Corre E."/>
            <person name="Da Silva C."/>
            <person name="Delage L."/>
            <person name="Delaroque N."/>
            <person name="Dittami S.M."/>
            <person name="Doulbeau S."/>
            <person name="Elias M."/>
            <person name="Farnham G."/>
            <person name="Gachon C.M."/>
            <person name="Gschloessl B."/>
            <person name="Heesch S."/>
            <person name="Jabbari K."/>
            <person name="Jubin C."/>
            <person name="Kawai H."/>
            <person name="Kimura K."/>
            <person name="Kloareg B."/>
            <person name="Kupper F.C."/>
            <person name="Lang D."/>
            <person name="Le Bail A."/>
            <person name="Leblanc C."/>
            <person name="Lerouge P."/>
            <person name="Lohr M."/>
            <person name="Lopez P.J."/>
            <person name="Martens C."/>
            <person name="Maumus F."/>
            <person name="Michel G."/>
            <person name="Miranda-Saavedra D."/>
            <person name="Morales J."/>
            <person name="Moreau H."/>
            <person name="Motomura T."/>
            <person name="Nagasato C."/>
            <person name="Napoli C.A."/>
            <person name="Nelson D.R."/>
            <person name="Nyvall-Collen P."/>
            <person name="Peters A.F."/>
            <person name="Pommier C."/>
            <person name="Potin P."/>
            <person name="Poulain J."/>
            <person name="Quesneville H."/>
            <person name="Read B."/>
            <person name="Rensing S.A."/>
            <person name="Ritter A."/>
            <person name="Rousvoal S."/>
            <person name="Samanta M."/>
            <person name="Samson G."/>
            <person name="Schroeder D.C."/>
            <person name="Segurens B."/>
            <person name="Strittmatter M."/>
            <person name="Tonon T."/>
            <person name="Tregear J.W."/>
            <person name="Valentin K."/>
            <person name="von Dassow P."/>
            <person name="Yamagishi T."/>
            <person name="Van de Peer Y."/>
            <person name="Wincker P."/>
        </authorList>
    </citation>
    <scope>NUCLEOTIDE SEQUENCE [LARGE SCALE GENOMIC DNA]</scope>
    <source>
        <strain evidence="3">Ec32 / CCAP1310/4</strain>
    </source>
</reference>
<feature type="compositionally biased region" description="Polar residues" evidence="1">
    <location>
        <begin position="392"/>
        <end position="401"/>
    </location>
</feature>
<proteinExistence type="predicted"/>
<feature type="compositionally biased region" description="Basic and acidic residues" evidence="1">
    <location>
        <begin position="713"/>
        <end position="726"/>
    </location>
</feature>
<keyword evidence="3" id="KW-1185">Reference proteome</keyword>
<feature type="compositionally biased region" description="Gly residues" evidence="1">
    <location>
        <begin position="628"/>
        <end position="643"/>
    </location>
</feature>
<organism evidence="2 3">
    <name type="scientific">Ectocarpus siliculosus</name>
    <name type="common">Brown alga</name>
    <name type="synonym">Conferva siliculosa</name>
    <dbReference type="NCBI Taxonomy" id="2880"/>
    <lineage>
        <taxon>Eukaryota</taxon>
        <taxon>Sar</taxon>
        <taxon>Stramenopiles</taxon>
        <taxon>Ochrophyta</taxon>
        <taxon>PX clade</taxon>
        <taxon>Phaeophyceae</taxon>
        <taxon>Ectocarpales</taxon>
        <taxon>Ectocarpaceae</taxon>
        <taxon>Ectocarpus</taxon>
    </lineage>
</organism>
<feature type="region of interest" description="Disordered" evidence="1">
    <location>
        <begin position="509"/>
        <end position="644"/>
    </location>
</feature>
<protein>
    <submittedName>
        <fullName evidence="2">Uncharacterized protein</fullName>
    </submittedName>
</protein>
<dbReference type="OrthoDB" id="10388989at2759"/>
<feature type="region of interest" description="Disordered" evidence="1">
    <location>
        <begin position="85"/>
        <end position="170"/>
    </location>
</feature>
<evidence type="ECO:0000313" key="2">
    <source>
        <dbReference type="EMBL" id="CBN75222.1"/>
    </source>
</evidence>
<feature type="compositionally biased region" description="Basic and acidic residues" evidence="1">
    <location>
        <begin position="92"/>
        <end position="124"/>
    </location>
</feature>